<comment type="caution">
    <text evidence="9">The sequence shown here is derived from an EMBL/GenBank/DDBJ whole genome shotgun (WGS) entry which is preliminary data.</text>
</comment>
<dbReference type="InterPro" id="IPR052337">
    <property type="entry name" value="SAT4-like"/>
</dbReference>
<feature type="transmembrane region" description="Helical" evidence="7">
    <location>
        <begin position="56"/>
        <end position="78"/>
    </location>
</feature>
<dbReference type="OrthoDB" id="3923077at2759"/>
<feature type="region of interest" description="Disordered" evidence="6">
    <location>
        <begin position="317"/>
        <end position="341"/>
    </location>
</feature>
<evidence type="ECO:0000256" key="5">
    <source>
        <dbReference type="ARBA" id="ARBA00038359"/>
    </source>
</evidence>
<comment type="similarity">
    <text evidence="5">Belongs to the SAT4 family.</text>
</comment>
<accession>A0A3M7DCV5</accession>
<dbReference type="Proteomes" id="UP000270230">
    <property type="component" value="Unassembled WGS sequence"/>
</dbReference>
<evidence type="ECO:0000259" key="8">
    <source>
        <dbReference type="Pfam" id="PF20684"/>
    </source>
</evidence>
<dbReference type="VEuPathDB" id="FungiDB:BTJ68_12532"/>
<dbReference type="InterPro" id="IPR049326">
    <property type="entry name" value="Rhodopsin_dom_fungi"/>
</dbReference>
<evidence type="ECO:0000313" key="10">
    <source>
        <dbReference type="Proteomes" id="UP000270230"/>
    </source>
</evidence>
<reference evidence="9 10" key="1">
    <citation type="journal article" date="2018" name="BMC Genomics">
        <title>Genomic evidence for intraspecific hybridization in a clonal and extremely halotolerant yeast.</title>
        <authorList>
            <person name="Gostincar C."/>
            <person name="Stajich J.E."/>
            <person name="Zupancic J."/>
            <person name="Zalar P."/>
            <person name="Gunde-Cimerman N."/>
        </authorList>
    </citation>
    <scope>NUCLEOTIDE SEQUENCE [LARGE SCALE GENOMIC DNA]</scope>
    <source>
        <strain evidence="9 10">EXF-151</strain>
    </source>
</reference>
<gene>
    <name evidence="9" type="ORF">D0865_00615</name>
</gene>
<sequence>MIMDILSRDNEANPPATSIGWRLTLVSYLLIIPSAISTALRLWARTDARALGKDDWSILAGTAFAIVLSALSIVGVQHGKGQHAVYLSEAQILSVSKLSFINQIILFIALCLVKMSICFLVLRIQGNAKWLRWSLWVVMTLMVVTTLEASISLLAECDPVRGYWDRGLVEQGKASCHTPEVRIYSIYVQAGYSMLTDLVCSLLPILIVWKLHLPLQKKLGICVLMAMGLTATAFAGLRAASLGGTNISDTTYTYLMTGVWMTIELNLGIIAANLSTVKGWVKLFRSKVLGKEDTGTYGSHTHGTPMYIEYGSHSGNRMSTAAARSGRRPSEADSDRSEIPLKGIIQTRDYIVADSGAQSIGVERESHRPWDE</sequence>
<evidence type="ECO:0000256" key="2">
    <source>
        <dbReference type="ARBA" id="ARBA00022692"/>
    </source>
</evidence>
<organism evidence="9 10">
    <name type="scientific">Hortaea werneckii</name>
    <name type="common">Black yeast</name>
    <name type="synonym">Cladosporium werneckii</name>
    <dbReference type="NCBI Taxonomy" id="91943"/>
    <lineage>
        <taxon>Eukaryota</taxon>
        <taxon>Fungi</taxon>
        <taxon>Dikarya</taxon>
        <taxon>Ascomycota</taxon>
        <taxon>Pezizomycotina</taxon>
        <taxon>Dothideomycetes</taxon>
        <taxon>Dothideomycetidae</taxon>
        <taxon>Mycosphaerellales</taxon>
        <taxon>Teratosphaeriaceae</taxon>
        <taxon>Hortaea</taxon>
    </lineage>
</organism>
<dbReference type="AlphaFoldDB" id="A0A3M7DCV5"/>
<feature type="transmembrane region" description="Helical" evidence="7">
    <location>
        <begin position="221"/>
        <end position="240"/>
    </location>
</feature>
<dbReference type="Pfam" id="PF20684">
    <property type="entry name" value="Fung_rhodopsin"/>
    <property type="match status" value="1"/>
</dbReference>
<evidence type="ECO:0000256" key="3">
    <source>
        <dbReference type="ARBA" id="ARBA00022989"/>
    </source>
</evidence>
<feature type="transmembrane region" description="Helical" evidence="7">
    <location>
        <begin position="20"/>
        <end position="44"/>
    </location>
</feature>
<dbReference type="EMBL" id="QWIN01000019">
    <property type="protein sequence ID" value="RMY62135.1"/>
    <property type="molecule type" value="Genomic_DNA"/>
</dbReference>
<evidence type="ECO:0000313" key="9">
    <source>
        <dbReference type="EMBL" id="RMY62135.1"/>
    </source>
</evidence>
<evidence type="ECO:0000256" key="6">
    <source>
        <dbReference type="SAM" id="MobiDB-lite"/>
    </source>
</evidence>
<dbReference type="PANTHER" id="PTHR33048:SF146">
    <property type="entry name" value="INTEGRAL MEMBRANE PROTEIN"/>
    <property type="match status" value="1"/>
</dbReference>
<feature type="transmembrane region" description="Helical" evidence="7">
    <location>
        <begin position="134"/>
        <end position="155"/>
    </location>
</feature>
<keyword evidence="2 7" id="KW-0812">Transmembrane</keyword>
<feature type="domain" description="Rhodopsin" evidence="8">
    <location>
        <begin position="40"/>
        <end position="279"/>
    </location>
</feature>
<comment type="subcellular location">
    <subcellularLocation>
        <location evidence="1">Membrane</location>
        <topology evidence="1">Multi-pass membrane protein</topology>
    </subcellularLocation>
</comment>
<evidence type="ECO:0000256" key="1">
    <source>
        <dbReference type="ARBA" id="ARBA00004141"/>
    </source>
</evidence>
<name>A0A3M7DCV5_HORWE</name>
<feature type="transmembrane region" description="Helical" evidence="7">
    <location>
        <begin position="190"/>
        <end position="209"/>
    </location>
</feature>
<keyword evidence="4 7" id="KW-0472">Membrane</keyword>
<feature type="transmembrane region" description="Helical" evidence="7">
    <location>
        <begin position="98"/>
        <end position="122"/>
    </location>
</feature>
<evidence type="ECO:0000256" key="4">
    <source>
        <dbReference type="ARBA" id="ARBA00023136"/>
    </source>
</evidence>
<dbReference type="GO" id="GO:0016020">
    <property type="term" value="C:membrane"/>
    <property type="evidence" value="ECO:0007669"/>
    <property type="project" value="UniProtKB-SubCell"/>
</dbReference>
<feature type="compositionally biased region" description="Basic and acidic residues" evidence="6">
    <location>
        <begin position="328"/>
        <end position="339"/>
    </location>
</feature>
<feature type="transmembrane region" description="Helical" evidence="7">
    <location>
        <begin position="252"/>
        <end position="277"/>
    </location>
</feature>
<evidence type="ECO:0000256" key="7">
    <source>
        <dbReference type="SAM" id="Phobius"/>
    </source>
</evidence>
<protein>
    <recommendedName>
        <fullName evidence="8">Rhodopsin domain-containing protein</fullName>
    </recommendedName>
</protein>
<keyword evidence="3 7" id="KW-1133">Transmembrane helix</keyword>
<dbReference type="PANTHER" id="PTHR33048">
    <property type="entry name" value="PTH11-LIKE INTEGRAL MEMBRANE PROTEIN (AFU_ORTHOLOGUE AFUA_5G11245)"/>
    <property type="match status" value="1"/>
</dbReference>
<proteinExistence type="inferred from homology"/>